<dbReference type="InterPro" id="IPR000210">
    <property type="entry name" value="BTB/POZ_dom"/>
</dbReference>
<dbReference type="STRING" id="765257.A0A0C9ZI16"/>
<dbReference type="AlphaFoldDB" id="A0A0C9ZI16"/>
<evidence type="ECO:0000313" key="3">
    <source>
        <dbReference type="Proteomes" id="UP000054018"/>
    </source>
</evidence>
<dbReference type="SMART" id="SM00225">
    <property type="entry name" value="BTB"/>
    <property type="match status" value="1"/>
</dbReference>
<proteinExistence type="predicted"/>
<feature type="domain" description="BTB" evidence="1">
    <location>
        <begin position="20"/>
        <end position="97"/>
    </location>
</feature>
<name>A0A0C9ZI16_9AGAM</name>
<keyword evidence="3" id="KW-1185">Reference proteome</keyword>
<dbReference type="OrthoDB" id="3357985at2759"/>
<gene>
    <name evidence="2" type="ORF">PISMIDRAFT_619109</name>
</gene>
<accession>A0A0C9ZI16</accession>
<evidence type="ECO:0000313" key="2">
    <source>
        <dbReference type="EMBL" id="KIK19643.1"/>
    </source>
</evidence>
<dbReference type="CDD" id="cd18186">
    <property type="entry name" value="BTB_POZ_ZBTB_KLHL-like"/>
    <property type="match status" value="1"/>
</dbReference>
<dbReference type="PROSITE" id="PS50097">
    <property type="entry name" value="BTB"/>
    <property type="match status" value="1"/>
</dbReference>
<dbReference type="SUPFAM" id="SSF54695">
    <property type="entry name" value="POZ domain"/>
    <property type="match status" value="1"/>
</dbReference>
<dbReference type="HOGENOM" id="CLU_052397_0_1_1"/>
<protein>
    <recommendedName>
        <fullName evidence="1">BTB domain-containing protein</fullName>
    </recommendedName>
</protein>
<dbReference type="Pfam" id="PF00651">
    <property type="entry name" value="BTB"/>
    <property type="match status" value="1"/>
</dbReference>
<reference evidence="2 3" key="1">
    <citation type="submission" date="2014-04" db="EMBL/GenBank/DDBJ databases">
        <authorList>
            <consortium name="DOE Joint Genome Institute"/>
            <person name="Kuo A."/>
            <person name="Kohler A."/>
            <person name="Costa M.D."/>
            <person name="Nagy L.G."/>
            <person name="Floudas D."/>
            <person name="Copeland A."/>
            <person name="Barry K.W."/>
            <person name="Cichocki N."/>
            <person name="Veneault-Fourrey C."/>
            <person name="LaButti K."/>
            <person name="Lindquist E.A."/>
            <person name="Lipzen A."/>
            <person name="Lundell T."/>
            <person name="Morin E."/>
            <person name="Murat C."/>
            <person name="Sun H."/>
            <person name="Tunlid A."/>
            <person name="Henrissat B."/>
            <person name="Grigoriev I.V."/>
            <person name="Hibbett D.S."/>
            <person name="Martin F."/>
            <person name="Nordberg H.P."/>
            <person name="Cantor M.N."/>
            <person name="Hua S.X."/>
        </authorList>
    </citation>
    <scope>NUCLEOTIDE SEQUENCE [LARGE SCALE GENOMIC DNA]</scope>
    <source>
        <strain evidence="2 3">441</strain>
    </source>
</reference>
<dbReference type="Proteomes" id="UP000054018">
    <property type="component" value="Unassembled WGS sequence"/>
</dbReference>
<evidence type="ECO:0000259" key="1">
    <source>
        <dbReference type="PROSITE" id="PS50097"/>
    </source>
</evidence>
<reference evidence="3" key="2">
    <citation type="submission" date="2015-01" db="EMBL/GenBank/DDBJ databases">
        <title>Evolutionary Origins and Diversification of the Mycorrhizal Mutualists.</title>
        <authorList>
            <consortium name="DOE Joint Genome Institute"/>
            <consortium name="Mycorrhizal Genomics Consortium"/>
            <person name="Kohler A."/>
            <person name="Kuo A."/>
            <person name="Nagy L.G."/>
            <person name="Floudas D."/>
            <person name="Copeland A."/>
            <person name="Barry K.W."/>
            <person name="Cichocki N."/>
            <person name="Veneault-Fourrey C."/>
            <person name="LaButti K."/>
            <person name="Lindquist E.A."/>
            <person name="Lipzen A."/>
            <person name="Lundell T."/>
            <person name="Morin E."/>
            <person name="Murat C."/>
            <person name="Riley R."/>
            <person name="Ohm R."/>
            <person name="Sun H."/>
            <person name="Tunlid A."/>
            <person name="Henrissat B."/>
            <person name="Grigoriev I.V."/>
            <person name="Hibbett D.S."/>
            <person name="Martin F."/>
        </authorList>
    </citation>
    <scope>NUCLEOTIDE SEQUENCE [LARGE SCALE GENOMIC DNA]</scope>
    <source>
        <strain evidence="3">441</strain>
    </source>
</reference>
<sequence>MSNSQDSPTFALPPFDHVKADVILRSSDGVDFRVFRLFLSLASPFFETLFDLPQPSEAANADMEIKDGLPVIPVSEGSKTLDSLVRFCYPCTLAEDPVIEDFREIISVLDAAKKYSLDVIQSAVCKSLFIPKILEVNPLRCFAIACRDRMQDECTLAAKYTLREPLIPEWFEEIELITSAELLSLLTYHQECSKAVVALKDDLSWVFPDVNLDHDYPCEGGRRRTTSNRGDWCRGFIDSTFVDLLDRPCAETIRTNVEKAIQTVQQRQCTVCRQVVPSCLRELATVFTNKLEEAIAPITLNLKF</sequence>
<organism evidence="2 3">
    <name type="scientific">Pisolithus microcarpus 441</name>
    <dbReference type="NCBI Taxonomy" id="765257"/>
    <lineage>
        <taxon>Eukaryota</taxon>
        <taxon>Fungi</taxon>
        <taxon>Dikarya</taxon>
        <taxon>Basidiomycota</taxon>
        <taxon>Agaricomycotina</taxon>
        <taxon>Agaricomycetes</taxon>
        <taxon>Agaricomycetidae</taxon>
        <taxon>Boletales</taxon>
        <taxon>Sclerodermatineae</taxon>
        <taxon>Pisolithaceae</taxon>
        <taxon>Pisolithus</taxon>
    </lineage>
</organism>
<dbReference type="InterPro" id="IPR011333">
    <property type="entry name" value="SKP1/BTB/POZ_sf"/>
</dbReference>
<dbReference type="EMBL" id="KN833780">
    <property type="protein sequence ID" value="KIK19643.1"/>
    <property type="molecule type" value="Genomic_DNA"/>
</dbReference>
<dbReference type="Gene3D" id="3.30.710.10">
    <property type="entry name" value="Potassium Channel Kv1.1, Chain A"/>
    <property type="match status" value="1"/>
</dbReference>